<proteinExistence type="predicted"/>
<reference evidence="2 4" key="1">
    <citation type="submission" date="2013-03" db="EMBL/GenBank/DDBJ databases">
        <title>The Genome Sequence of Enterococcus avium ATCC_14025 (Illumina only assembly).</title>
        <authorList>
            <consortium name="The Broad Institute Genomics Platform"/>
            <consortium name="The Broad Institute Genome Sequencing Center for Infectious Disease"/>
            <person name="Earl A."/>
            <person name="Russ C."/>
            <person name="Gilmore M."/>
            <person name="Surin D."/>
            <person name="Walker B."/>
            <person name="Young S."/>
            <person name="Zeng Q."/>
            <person name="Gargeya S."/>
            <person name="Fitzgerald M."/>
            <person name="Haas B."/>
            <person name="Abouelleil A."/>
            <person name="Allen A.W."/>
            <person name="Alvarado L."/>
            <person name="Arachchi H.M."/>
            <person name="Berlin A.M."/>
            <person name="Chapman S.B."/>
            <person name="Gainer-Dewar J."/>
            <person name="Goldberg J."/>
            <person name="Griggs A."/>
            <person name="Gujja S."/>
            <person name="Hansen M."/>
            <person name="Howarth C."/>
            <person name="Imamovic A."/>
            <person name="Ireland A."/>
            <person name="Larimer J."/>
            <person name="McCowan C."/>
            <person name="Murphy C."/>
            <person name="Pearson M."/>
            <person name="Poon T.W."/>
            <person name="Priest M."/>
            <person name="Roberts A."/>
            <person name="Saif S."/>
            <person name="Shea T."/>
            <person name="Sisk P."/>
            <person name="Sykes S."/>
            <person name="Wortman J."/>
            <person name="Nusbaum C."/>
            <person name="Birren B."/>
        </authorList>
    </citation>
    <scope>NUCLEOTIDE SEQUENCE [LARGE SCALE GENOMIC DNA]</scope>
    <source>
        <strain evidence="2 4">ATCC 14025</strain>
    </source>
</reference>
<organism evidence="3 5">
    <name type="scientific">Enterococcus avium ATCC 14025</name>
    <dbReference type="NCBI Taxonomy" id="1140002"/>
    <lineage>
        <taxon>Bacteria</taxon>
        <taxon>Bacillati</taxon>
        <taxon>Bacillota</taxon>
        <taxon>Bacilli</taxon>
        <taxon>Lactobacillales</taxon>
        <taxon>Enterococcaceae</taxon>
        <taxon>Enterococcus</taxon>
    </lineage>
</organism>
<gene>
    <name evidence="3" type="ORF">I570_01334</name>
    <name evidence="2" type="ORF">OMU_00551</name>
</gene>
<evidence type="ECO:0000313" key="2">
    <source>
        <dbReference type="EMBL" id="EOT51221.1"/>
    </source>
</evidence>
<evidence type="ECO:0000259" key="1">
    <source>
        <dbReference type="Pfam" id="PF20247"/>
    </source>
</evidence>
<dbReference type="Pfam" id="PF20247">
    <property type="entry name" value="DUF6602"/>
    <property type="match status" value="1"/>
</dbReference>
<dbReference type="EMBL" id="ASWL01000002">
    <property type="protein sequence ID" value="EOU23470.1"/>
    <property type="molecule type" value="Genomic_DNA"/>
</dbReference>
<name>A0AAV3J390_ENTAV</name>
<sequence>MDTFTKTEHMNRLNHDILYARIYLRGVPTLTSIKSLLENKQKTLITKLEADINHPTSKGDNCENAWINFFKSFLPSKYAVDKGFIFDSKGNLSEQIDVIIYDSLYTPLIFETEVGEKFITSESVYAVFEVKQEINKGYLEYAQKKIQSVRKLYRSSRPMIVAGKTVPARALTKILGGILASNSISFENLRRYLAEYPAIDLGCAINNFSFITIKDKNDNTVNVVNSNSDEVILSFFFIILDELYKLGTSPAIDIREYADFSLDSIQLKRED</sequence>
<accession>A0AAV3J390</accession>
<dbReference type="InterPro" id="IPR046537">
    <property type="entry name" value="DUF6602"/>
</dbReference>
<protein>
    <recommendedName>
        <fullName evidence="1">DUF6602 domain-containing protein</fullName>
    </recommendedName>
</protein>
<evidence type="ECO:0000313" key="3">
    <source>
        <dbReference type="EMBL" id="EOU23470.1"/>
    </source>
</evidence>
<reference evidence="3 5" key="2">
    <citation type="submission" date="2013-03" db="EMBL/GenBank/DDBJ databases">
        <title>The Genome Sequence of Enterococcus avium ATCC_14025 (PacBio/Illumina hybrid assembly).</title>
        <authorList>
            <consortium name="The Broad Institute Genomics Platform"/>
            <consortium name="The Broad Institute Genome Sequencing Center for Infectious Disease"/>
            <person name="Earl A."/>
            <person name="Russ C."/>
            <person name="Gilmore M."/>
            <person name="Surin D."/>
            <person name="Walker B."/>
            <person name="Young S."/>
            <person name="Zeng Q."/>
            <person name="Gargeya S."/>
            <person name="Fitzgerald M."/>
            <person name="Haas B."/>
            <person name="Abouelleil A."/>
            <person name="Allen A.W."/>
            <person name="Alvarado L."/>
            <person name="Arachchi H.M."/>
            <person name="Berlin A.M."/>
            <person name="Chapman S.B."/>
            <person name="Gainer-Dewar J."/>
            <person name="Goldberg J."/>
            <person name="Griggs A."/>
            <person name="Gujja S."/>
            <person name="Hansen M."/>
            <person name="Howarth C."/>
            <person name="Imamovic A."/>
            <person name="Ireland A."/>
            <person name="Larimer J."/>
            <person name="McCowan C."/>
            <person name="Murphy C."/>
            <person name="Pearson M."/>
            <person name="Poon T.W."/>
            <person name="Priest M."/>
            <person name="Roberts A."/>
            <person name="Saif S."/>
            <person name="Shea T."/>
            <person name="Sisk P."/>
            <person name="Sykes S."/>
            <person name="Wortman J."/>
            <person name="Nusbaum C."/>
            <person name="Birren B."/>
        </authorList>
    </citation>
    <scope>NUCLEOTIDE SEQUENCE [LARGE SCALE GENOMIC DNA]</scope>
    <source>
        <strain evidence="3 5">ATCC 14025</strain>
    </source>
</reference>
<keyword evidence="4" id="KW-1185">Reference proteome</keyword>
<dbReference type="Proteomes" id="UP000014104">
    <property type="component" value="Unassembled WGS sequence"/>
</dbReference>
<evidence type="ECO:0000313" key="5">
    <source>
        <dbReference type="Proteomes" id="UP000014107"/>
    </source>
</evidence>
<dbReference type="Proteomes" id="UP000014107">
    <property type="component" value="Unassembled WGS sequence"/>
</dbReference>
<dbReference type="AlphaFoldDB" id="A0AAV3J390"/>
<dbReference type="CDD" id="cd21411">
    <property type="entry name" value="NucC"/>
    <property type="match status" value="1"/>
</dbReference>
<dbReference type="EMBL" id="AHYV01000005">
    <property type="protein sequence ID" value="EOT51221.1"/>
    <property type="molecule type" value="Genomic_DNA"/>
</dbReference>
<comment type="caution">
    <text evidence="3">The sequence shown here is derived from an EMBL/GenBank/DDBJ whole genome shotgun (WGS) entry which is preliminary data.</text>
</comment>
<evidence type="ECO:0000313" key="4">
    <source>
        <dbReference type="Proteomes" id="UP000014104"/>
    </source>
</evidence>
<feature type="domain" description="DUF6602" evidence="1">
    <location>
        <begin position="49"/>
        <end position="152"/>
    </location>
</feature>